<keyword evidence="2" id="KW-1003">Cell membrane</keyword>
<evidence type="ECO:0000256" key="2">
    <source>
        <dbReference type="ARBA" id="ARBA00022475"/>
    </source>
</evidence>
<keyword evidence="8" id="KW-1185">Reference proteome</keyword>
<keyword evidence="4 6" id="KW-1133">Transmembrane helix</keyword>
<feature type="transmembrane region" description="Helical" evidence="6">
    <location>
        <begin position="12"/>
        <end position="33"/>
    </location>
</feature>
<gene>
    <name evidence="7" type="ORF">ACFPJ6_04130</name>
</gene>
<dbReference type="Pfam" id="PF13520">
    <property type="entry name" value="AA_permease_2"/>
    <property type="match status" value="1"/>
</dbReference>
<feature type="transmembrane region" description="Helical" evidence="6">
    <location>
        <begin position="90"/>
        <end position="113"/>
    </location>
</feature>
<dbReference type="PIRSF" id="PIRSF006060">
    <property type="entry name" value="AA_transporter"/>
    <property type="match status" value="1"/>
</dbReference>
<dbReference type="InterPro" id="IPR050367">
    <property type="entry name" value="APC_superfamily"/>
</dbReference>
<evidence type="ECO:0000256" key="6">
    <source>
        <dbReference type="SAM" id="Phobius"/>
    </source>
</evidence>
<evidence type="ECO:0000256" key="4">
    <source>
        <dbReference type="ARBA" id="ARBA00022989"/>
    </source>
</evidence>
<accession>A0ABW0GJK9</accession>
<feature type="transmembrane region" description="Helical" evidence="6">
    <location>
        <begin position="39"/>
        <end position="59"/>
    </location>
</feature>
<feature type="transmembrane region" description="Helical" evidence="6">
    <location>
        <begin position="376"/>
        <end position="392"/>
    </location>
</feature>
<evidence type="ECO:0000313" key="7">
    <source>
        <dbReference type="EMBL" id="MFC5379974.1"/>
    </source>
</evidence>
<evidence type="ECO:0000256" key="1">
    <source>
        <dbReference type="ARBA" id="ARBA00004651"/>
    </source>
</evidence>
<feature type="transmembrane region" description="Helical" evidence="6">
    <location>
        <begin position="148"/>
        <end position="166"/>
    </location>
</feature>
<dbReference type="RefSeq" id="WP_340271476.1">
    <property type="nucleotide sequence ID" value="NZ_JBBEOG010000011.1"/>
</dbReference>
<comment type="subcellular location">
    <subcellularLocation>
        <location evidence="1">Cell membrane</location>
        <topology evidence="1">Multi-pass membrane protein</topology>
    </subcellularLocation>
</comment>
<name>A0ABW0GJK9_9MICO</name>
<evidence type="ECO:0000313" key="8">
    <source>
        <dbReference type="Proteomes" id="UP001596122"/>
    </source>
</evidence>
<feature type="transmembrane region" description="Helical" evidence="6">
    <location>
        <begin position="119"/>
        <end position="136"/>
    </location>
</feature>
<comment type="caution">
    <text evidence="7">The sequence shown here is derived from an EMBL/GenBank/DDBJ whole genome shotgun (WGS) entry which is preliminary data.</text>
</comment>
<proteinExistence type="predicted"/>
<keyword evidence="5 6" id="KW-0472">Membrane</keyword>
<dbReference type="Proteomes" id="UP001596122">
    <property type="component" value="Unassembled WGS sequence"/>
</dbReference>
<dbReference type="PANTHER" id="PTHR42770">
    <property type="entry name" value="AMINO ACID TRANSPORTER-RELATED"/>
    <property type="match status" value="1"/>
</dbReference>
<sequence>MSGGPALARRLGLGDAVALGLGSMLGAGVFAVWGPASAAAGGAVLVALVLAATVAVCNATSSAQLAAQYPTSGGTYVYGRERLGAWPGFLAGWGFVVGKTASCAAMALTVAAYTVPAPWQRPAAVAVVLLAGALGYRGITRTARATRVVLVVVLGCLAVGLLAALTGTRSAAGLGPQLEQGWGEHGAYGVLQAAGLLFFAFAGYARVATLGEEVRDPARTIPRAVLLALATAAAVYAAVALTLLATLGADATAAAVSPLADAVAAGRVPGAAVVVGVGAAAASFGALLALLAGVSRTTLAMARGHDLPRRLGVVHPVHQVPHRAEAVVVVAVAALAATGDLRWSIGLSSTGVLVYYLVANLSAWTQTAPHRRYPRVLQALGALLCVALVAALPLTSLLAGIAVLLAGVLYRAVVLRARRRGRAAPRTPGASPPGAPPGGP</sequence>
<dbReference type="Gene3D" id="1.20.1740.10">
    <property type="entry name" value="Amino acid/polyamine transporter I"/>
    <property type="match status" value="1"/>
</dbReference>
<keyword evidence="3 6" id="KW-0812">Transmembrane</keyword>
<evidence type="ECO:0000256" key="3">
    <source>
        <dbReference type="ARBA" id="ARBA00022692"/>
    </source>
</evidence>
<dbReference type="PANTHER" id="PTHR42770:SF7">
    <property type="entry name" value="MEMBRANE PROTEIN"/>
    <property type="match status" value="1"/>
</dbReference>
<dbReference type="EMBL" id="JBHSLD010000004">
    <property type="protein sequence ID" value="MFC5379974.1"/>
    <property type="molecule type" value="Genomic_DNA"/>
</dbReference>
<feature type="transmembrane region" description="Helical" evidence="6">
    <location>
        <begin position="269"/>
        <end position="299"/>
    </location>
</feature>
<reference evidence="8" key="1">
    <citation type="journal article" date="2019" name="Int. J. Syst. Evol. Microbiol.">
        <title>The Global Catalogue of Microorganisms (GCM) 10K type strain sequencing project: providing services to taxonomists for standard genome sequencing and annotation.</title>
        <authorList>
            <consortium name="The Broad Institute Genomics Platform"/>
            <consortium name="The Broad Institute Genome Sequencing Center for Infectious Disease"/>
            <person name="Wu L."/>
            <person name="Ma J."/>
        </authorList>
    </citation>
    <scope>NUCLEOTIDE SEQUENCE [LARGE SCALE GENOMIC DNA]</scope>
    <source>
        <strain evidence="8">CCUG 43114</strain>
    </source>
</reference>
<protein>
    <submittedName>
        <fullName evidence="7">APC family permease</fullName>
    </submittedName>
</protein>
<feature type="transmembrane region" description="Helical" evidence="6">
    <location>
        <begin position="343"/>
        <end position="364"/>
    </location>
</feature>
<evidence type="ECO:0000256" key="5">
    <source>
        <dbReference type="ARBA" id="ARBA00023136"/>
    </source>
</evidence>
<feature type="transmembrane region" description="Helical" evidence="6">
    <location>
        <begin position="186"/>
        <end position="205"/>
    </location>
</feature>
<feature type="transmembrane region" description="Helical" evidence="6">
    <location>
        <begin position="225"/>
        <end position="249"/>
    </location>
</feature>
<dbReference type="InterPro" id="IPR002293">
    <property type="entry name" value="AA/rel_permease1"/>
</dbReference>
<organism evidence="7 8">
    <name type="scientific">Aquipuribacter nitratireducens</name>
    <dbReference type="NCBI Taxonomy" id="650104"/>
    <lineage>
        <taxon>Bacteria</taxon>
        <taxon>Bacillati</taxon>
        <taxon>Actinomycetota</taxon>
        <taxon>Actinomycetes</taxon>
        <taxon>Micrococcales</taxon>
        <taxon>Intrasporangiaceae</taxon>
        <taxon>Aquipuribacter</taxon>
    </lineage>
</organism>